<feature type="compositionally biased region" description="Basic and acidic residues" evidence="1">
    <location>
        <begin position="549"/>
        <end position="560"/>
    </location>
</feature>
<feature type="transmembrane region" description="Helical" evidence="2">
    <location>
        <begin position="605"/>
        <end position="630"/>
    </location>
</feature>
<feature type="compositionally biased region" description="Acidic residues" evidence="1">
    <location>
        <begin position="741"/>
        <end position="763"/>
    </location>
</feature>
<dbReference type="EMBL" id="UOFU01000049">
    <property type="protein sequence ID" value="VAW94435.1"/>
    <property type="molecule type" value="Genomic_DNA"/>
</dbReference>
<feature type="region of interest" description="Disordered" evidence="1">
    <location>
        <begin position="640"/>
        <end position="770"/>
    </location>
</feature>
<dbReference type="PROSITE" id="PS50234">
    <property type="entry name" value="VWFA"/>
    <property type="match status" value="1"/>
</dbReference>
<evidence type="ECO:0000256" key="2">
    <source>
        <dbReference type="SAM" id="Phobius"/>
    </source>
</evidence>
<reference evidence="4" key="1">
    <citation type="submission" date="2018-06" db="EMBL/GenBank/DDBJ databases">
        <authorList>
            <person name="Zhirakovskaya E."/>
        </authorList>
    </citation>
    <scope>NUCLEOTIDE SEQUENCE</scope>
</reference>
<dbReference type="SUPFAM" id="SSF53300">
    <property type="entry name" value="vWA-like"/>
    <property type="match status" value="1"/>
</dbReference>
<feature type="region of interest" description="Disordered" evidence="1">
    <location>
        <begin position="512"/>
        <end position="598"/>
    </location>
</feature>
<dbReference type="PANTHER" id="PTHR45737">
    <property type="entry name" value="VON WILLEBRAND FACTOR A DOMAIN-CONTAINING PROTEIN 5A"/>
    <property type="match status" value="1"/>
</dbReference>
<dbReference type="PANTHER" id="PTHR45737:SF6">
    <property type="entry name" value="VON WILLEBRAND FACTOR A DOMAIN-CONTAINING PROTEIN 5A"/>
    <property type="match status" value="1"/>
</dbReference>
<feature type="compositionally biased region" description="Acidic residues" evidence="1">
    <location>
        <begin position="700"/>
        <end position="730"/>
    </location>
</feature>
<protein>
    <recommendedName>
        <fullName evidence="3">VWFA domain-containing protein</fullName>
    </recommendedName>
</protein>
<dbReference type="NCBIfam" id="NF041940">
    <property type="entry name" value="choice_anch_X"/>
    <property type="match status" value="1"/>
</dbReference>
<dbReference type="CDD" id="cd00198">
    <property type="entry name" value="vWFA"/>
    <property type="match status" value="1"/>
</dbReference>
<evidence type="ECO:0000259" key="3">
    <source>
        <dbReference type="PROSITE" id="PS50234"/>
    </source>
</evidence>
<keyword evidence="2" id="KW-1133">Transmembrane helix</keyword>
<organism evidence="4">
    <name type="scientific">hydrothermal vent metagenome</name>
    <dbReference type="NCBI Taxonomy" id="652676"/>
    <lineage>
        <taxon>unclassified sequences</taxon>
        <taxon>metagenomes</taxon>
        <taxon>ecological metagenomes</taxon>
    </lineage>
</organism>
<sequence>MKLTDSTLGHRNAHRHFLPLTLLLALCLLLIESPARAMDNAAEPVDDVRVLIDISGSMKRTDPQNLRRPALRLFTSLLPKGTHAGVWTFGQWTNMLVKHGQVDTSWKNKARNGAGKINSLGLYTNIEDVLRRATWDWKHPDSGHRRSLILLTDGLVDISKNPAENTASRERILNDVLPRLQQAGITVHTIALSSESDAPLLQQLAAATGGWFETIESADGLERLFLRMFEKVSKTDTLPLKDNKVSIDNSIHEATFLVFRKPGTSATTMITPDGSSFDQQQLPAGVEWFEDERYELITVQNPPPGEWRINADVDPDNRVMVVTDLRMKNTELPNDLSVGRPLLFTMQLEQKGKIIDRPDFLQFVKVTLTQIADNGDEWQWRLRDDGKLADLAANDGIFSTRLGESLIEGEHEFILDVDGITFKRNKHQQVKVYGQPVDAQLEALGHDRFALTIVPYVSLIDPHSMHVDIEHVRPNGRLEKTEATQVSTAEWRLELDASDNPGEHELTAYVSGQRSDGSPVNVQLGPIHFATGGDATPHERAPMRAPQPEQHEEPVHEPPVAEHQPPPVHHEAEPAAHEEKPKPEHSAEDSGHAAEEDEHPPQISWGMIIGSIVGLTVLIGGLVFGGIRLWPKIQAMRKRKEEDSAKEEKKEEPPVAATTAAVPASEAEEAEPDTGVPDVDQAIDELLGDSTPQETPQETETAELDPELDLSADDGEEPAEVTEATEMDAAEESKTATEPETSGEEAQEIAEIPEDLISLDDDDKDNKKTT</sequence>
<name>A0A3B0ZLN2_9ZZZZ</name>
<evidence type="ECO:0000313" key="4">
    <source>
        <dbReference type="EMBL" id="VAW94435.1"/>
    </source>
</evidence>
<feature type="compositionally biased region" description="Low complexity" evidence="1">
    <location>
        <begin position="654"/>
        <end position="665"/>
    </location>
</feature>
<dbReference type="InterPro" id="IPR036465">
    <property type="entry name" value="vWFA_dom_sf"/>
</dbReference>
<feature type="compositionally biased region" description="Polar residues" evidence="1">
    <location>
        <begin position="512"/>
        <end position="521"/>
    </location>
</feature>
<feature type="domain" description="VWFA" evidence="3">
    <location>
        <begin position="47"/>
        <end position="232"/>
    </location>
</feature>
<proteinExistence type="predicted"/>
<gene>
    <name evidence="4" type="ORF">MNBD_GAMMA20-1982</name>
</gene>
<evidence type="ECO:0000256" key="1">
    <source>
        <dbReference type="SAM" id="MobiDB-lite"/>
    </source>
</evidence>
<feature type="compositionally biased region" description="Basic and acidic residues" evidence="1">
    <location>
        <begin position="568"/>
        <end position="594"/>
    </location>
</feature>
<dbReference type="SMART" id="SM00327">
    <property type="entry name" value="VWA"/>
    <property type="match status" value="1"/>
</dbReference>
<feature type="compositionally biased region" description="Basic and acidic residues" evidence="1">
    <location>
        <begin position="640"/>
        <end position="653"/>
    </location>
</feature>
<dbReference type="Pfam" id="PF00092">
    <property type="entry name" value="VWA"/>
    <property type="match status" value="1"/>
</dbReference>
<dbReference type="InterPro" id="IPR002035">
    <property type="entry name" value="VWF_A"/>
</dbReference>
<dbReference type="Gene3D" id="3.40.50.410">
    <property type="entry name" value="von Willebrand factor, type A domain"/>
    <property type="match status" value="1"/>
</dbReference>
<accession>A0A3B0ZLN2</accession>
<keyword evidence="2" id="KW-0472">Membrane</keyword>
<keyword evidence="2" id="KW-0812">Transmembrane</keyword>
<dbReference type="AlphaFoldDB" id="A0A3B0ZLN2"/>